<keyword evidence="1" id="KW-1133">Transmembrane helix</keyword>
<name>A0A6A7Y7D1_9HYPH</name>
<dbReference type="AlphaFoldDB" id="A0A6A7Y7D1"/>
<evidence type="ECO:0008006" key="4">
    <source>
        <dbReference type="Google" id="ProtNLM"/>
    </source>
</evidence>
<protein>
    <recommendedName>
        <fullName evidence="4">Lipoprotein</fullName>
    </recommendedName>
</protein>
<gene>
    <name evidence="2" type="ORF">F0357_14980</name>
</gene>
<feature type="transmembrane region" description="Helical" evidence="1">
    <location>
        <begin position="25"/>
        <end position="46"/>
    </location>
</feature>
<accession>A0A6A7Y7D1</accession>
<dbReference type="Proteomes" id="UP000332515">
    <property type="component" value="Unassembled WGS sequence"/>
</dbReference>
<sequence length="235" mass="24033">MDCNRMGGGAAGRPLRKGTMAGRKVAVAGIMVGALALGGCSGWGFGPNGGEAGDSPAESGLGKFFRGTFAAPKQLDTSNMQPITQCPPVSVRFGQQTYLVGAKGAINNPQDVRYQVSLTDTARECTAAGDNVQIKVGGAGRVLSGPKGGGGTVTFPVKYQVADSAGKMLYSKTFKVSATVDPTIGAVAWAYVDDGIVVPARTDLQIFVGFDVPAQKIPAAQMTPPSQDDSPDGGF</sequence>
<comment type="caution">
    <text evidence="2">The sequence shown here is derived from an EMBL/GenBank/DDBJ whole genome shotgun (WGS) entry which is preliminary data.</text>
</comment>
<organism evidence="2 3">
    <name type="scientific">Segnochrobactrum spirostomi</name>
    <dbReference type="NCBI Taxonomy" id="2608987"/>
    <lineage>
        <taxon>Bacteria</taxon>
        <taxon>Pseudomonadati</taxon>
        <taxon>Pseudomonadota</taxon>
        <taxon>Alphaproteobacteria</taxon>
        <taxon>Hyphomicrobiales</taxon>
        <taxon>Segnochrobactraceae</taxon>
        <taxon>Segnochrobactrum</taxon>
    </lineage>
</organism>
<reference evidence="2 3" key="1">
    <citation type="submission" date="2019-09" db="EMBL/GenBank/DDBJ databases">
        <title>Segnochrobactrum spirostomi gen. nov., sp. nov., isolated from the ciliate Spirostomum cf. yagiui and description of a novel family, Segnochrobactraceae fam. nov. within the order Rhizobiales of the class Alphaproteobacteria.</title>
        <authorList>
            <person name="Akter S."/>
            <person name="Shazib S.U.A."/>
            <person name="Shin M.K."/>
        </authorList>
    </citation>
    <scope>NUCLEOTIDE SEQUENCE [LARGE SCALE GENOMIC DNA]</scope>
    <source>
        <strain evidence="2 3">Sp-1</strain>
    </source>
</reference>
<keyword evidence="1" id="KW-0812">Transmembrane</keyword>
<dbReference type="EMBL" id="VWNA01000001">
    <property type="protein sequence ID" value="MQT13918.1"/>
    <property type="molecule type" value="Genomic_DNA"/>
</dbReference>
<keyword evidence="1" id="KW-0472">Membrane</keyword>
<evidence type="ECO:0000256" key="1">
    <source>
        <dbReference type="SAM" id="Phobius"/>
    </source>
</evidence>
<proteinExistence type="predicted"/>
<evidence type="ECO:0000313" key="3">
    <source>
        <dbReference type="Proteomes" id="UP000332515"/>
    </source>
</evidence>
<keyword evidence="3" id="KW-1185">Reference proteome</keyword>
<evidence type="ECO:0000313" key="2">
    <source>
        <dbReference type="EMBL" id="MQT13918.1"/>
    </source>
</evidence>
<dbReference type="RefSeq" id="WP_153483534.1">
    <property type="nucleotide sequence ID" value="NZ_VWNA01000001.1"/>
</dbReference>